<protein>
    <recommendedName>
        <fullName evidence="4">Cytochrome c oxidase, subunit I</fullName>
    </recommendedName>
</protein>
<feature type="transmembrane region" description="Helical" evidence="1">
    <location>
        <begin position="161"/>
        <end position="181"/>
    </location>
</feature>
<dbReference type="AlphaFoldDB" id="K6YU96"/>
<organism evidence="2 3">
    <name type="scientific">Aliiglaciecola lipolytica E3</name>
    <dbReference type="NCBI Taxonomy" id="1127673"/>
    <lineage>
        <taxon>Bacteria</taxon>
        <taxon>Pseudomonadati</taxon>
        <taxon>Pseudomonadota</taxon>
        <taxon>Gammaproteobacteria</taxon>
        <taxon>Alteromonadales</taxon>
        <taxon>Alteromonadaceae</taxon>
        <taxon>Aliiglaciecola</taxon>
    </lineage>
</organism>
<evidence type="ECO:0000313" key="3">
    <source>
        <dbReference type="Proteomes" id="UP000006334"/>
    </source>
</evidence>
<proteinExistence type="predicted"/>
<feature type="transmembrane region" description="Helical" evidence="1">
    <location>
        <begin position="48"/>
        <end position="69"/>
    </location>
</feature>
<sequence>MSQHFEEEPHNAITDSGIARVIPCKKLEAGDPLKWLALGFRDLLKAPILTVFFGVFFALIPWLITYAVALTGWHLVILPAMVCFMLIGPFLAAGLYDISWELEKGHTPSLWHAVKAVKRNAVNEWGFGILLTVLMIFWLRVASMIHALYPAYLGDNLEELLPFLALGSVVGAAFTAIVFFLSAFTQPILIERKVDLATAVLTSVNAVWLNKGPMFIWAMIIFTAVVIGFLTGFIGFILLMPLIGYATWHGYIDTIEVKRARKYE</sequence>
<accession>K6YU96</accession>
<feature type="transmembrane region" description="Helical" evidence="1">
    <location>
        <begin position="75"/>
        <end position="96"/>
    </location>
</feature>
<dbReference type="EMBL" id="BAEN01000041">
    <property type="protein sequence ID" value="GAC14830.1"/>
    <property type="molecule type" value="Genomic_DNA"/>
</dbReference>
<keyword evidence="3" id="KW-1185">Reference proteome</keyword>
<gene>
    <name evidence="2" type="ORF">GLIP_2202</name>
</gene>
<dbReference type="STRING" id="1127673.GLIP_2202"/>
<dbReference type="InterPro" id="IPR018692">
    <property type="entry name" value="DUF2189"/>
</dbReference>
<name>K6YU96_9ALTE</name>
<keyword evidence="1" id="KW-0472">Membrane</keyword>
<evidence type="ECO:0000313" key="2">
    <source>
        <dbReference type="EMBL" id="GAC14830.1"/>
    </source>
</evidence>
<keyword evidence="1" id="KW-1133">Transmembrane helix</keyword>
<feature type="transmembrane region" description="Helical" evidence="1">
    <location>
        <begin position="125"/>
        <end position="149"/>
    </location>
</feature>
<evidence type="ECO:0008006" key="4">
    <source>
        <dbReference type="Google" id="ProtNLM"/>
    </source>
</evidence>
<reference evidence="2 3" key="1">
    <citation type="journal article" date="2017" name="Antonie Van Leeuwenhoek">
        <title>Rhizobium rhizosphaerae sp. nov., a novel species isolated from rice rhizosphere.</title>
        <authorList>
            <person name="Zhao J.J."/>
            <person name="Zhang J."/>
            <person name="Zhang R.J."/>
            <person name="Zhang C.W."/>
            <person name="Yin H.Q."/>
            <person name="Zhang X.X."/>
        </authorList>
    </citation>
    <scope>NUCLEOTIDE SEQUENCE [LARGE SCALE GENOMIC DNA]</scope>
    <source>
        <strain evidence="2 3">E3</strain>
    </source>
</reference>
<dbReference type="OrthoDB" id="5621705at2"/>
<feature type="transmembrane region" description="Helical" evidence="1">
    <location>
        <begin position="215"/>
        <end position="239"/>
    </location>
</feature>
<evidence type="ECO:0000256" key="1">
    <source>
        <dbReference type="SAM" id="Phobius"/>
    </source>
</evidence>
<dbReference type="Proteomes" id="UP000006334">
    <property type="component" value="Unassembled WGS sequence"/>
</dbReference>
<keyword evidence="1" id="KW-0812">Transmembrane</keyword>
<comment type="caution">
    <text evidence="2">The sequence shown here is derived from an EMBL/GenBank/DDBJ whole genome shotgun (WGS) entry which is preliminary data.</text>
</comment>
<dbReference type="RefSeq" id="WP_008844646.1">
    <property type="nucleotide sequence ID" value="NZ_BAEN01000041.1"/>
</dbReference>
<dbReference type="eggNOG" id="COG5473">
    <property type="taxonomic scope" value="Bacteria"/>
</dbReference>
<dbReference type="Pfam" id="PF09955">
    <property type="entry name" value="DUF2189"/>
    <property type="match status" value="1"/>
</dbReference>